<feature type="compositionally biased region" description="Gly residues" evidence="2">
    <location>
        <begin position="108"/>
        <end position="118"/>
    </location>
</feature>
<evidence type="ECO:0000256" key="1">
    <source>
        <dbReference type="SAM" id="Coils"/>
    </source>
</evidence>
<evidence type="ECO:0000313" key="5">
    <source>
        <dbReference type="Proteomes" id="UP000193560"/>
    </source>
</evidence>
<organism evidence="4 5">
    <name type="scientific">Absidia repens</name>
    <dbReference type="NCBI Taxonomy" id="90262"/>
    <lineage>
        <taxon>Eukaryota</taxon>
        <taxon>Fungi</taxon>
        <taxon>Fungi incertae sedis</taxon>
        <taxon>Mucoromycota</taxon>
        <taxon>Mucoromycotina</taxon>
        <taxon>Mucoromycetes</taxon>
        <taxon>Mucorales</taxon>
        <taxon>Cunninghamellaceae</taxon>
        <taxon>Absidia</taxon>
    </lineage>
</organism>
<feature type="coiled-coil region" evidence="1">
    <location>
        <begin position="688"/>
        <end position="715"/>
    </location>
</feature>
<dbReference type="InterPro" id="IPR029191">
    <property type="entry name" value="Uds1"/>
</dbReference>
<evidence type="ECO:0000259" key="3">
    <source>
        <dbReference type="Pfam" id="PF15456"/>
    </source>
</evidence>
<feature type="compositionally biased region" description="Acidic residues" evidence="2">
    <location>
        <begin position="440"/>
        <end position="451"/>
    </location>
</feature>
<dbReference type="Proteomes" id="UP000193560">
    <property type="component" value="Unassembled WGS sequence"/>
</dbReference>
<feature type="compositionally biased region" description="Polar residues" evidence="2">
    <location>
        <begin position="133"/>
        <end position="142"/>
    </location>
</feature>
<feature type="coiled-coil region" evidence="1">
    <location>
        <begin position="766"/>
        <end position="793"/>
    </location>
</feature>
<feature type="region of interest" description="Disordered" evidence="2">
    <location>
        <begin position="1"/>
        <end position="220"/>
    </location>
</feature>
<name>A0A1X2IZT4_9FUNG</name>
<dbReference type="AlphaFoldDB" id="A0A1X2IZT4"/>
<reference evidence="4 5" key="1">
    <citation type="submission" date="2016-07" db="EMBL/GenBank/DDBJ databases">
        <title>Pervasive Adenine N6-methylation of Active Genes in Fungi.</title>
        <authorList>
            <consortium name="DOE Joint Genome Institute"/>
            <person name="Mondo S.J."/>
            <person name="Dannebaum R.O."/>
            <person name="Kuo R.C."/>
            <person name="Labutti K."/>
            <person name="Haridas S."/>
            <person name="Kuo A."/>
            <person name="Salamov A."/>
            <person name="Ahrendt S.R."/>
            <person name="Lipzen A."/>
            <person name="Sullivan W."/>
            <person name="Andreopoulos W.B."/>
            <person name="Clum A."/>
            <person name="Lindquist E."/>
            <person name="Daum C."/>
            <person name="Ramamoorthy G.K."/>
            <person name="Gryganskyi A."/>
            <person name="Culley D."/>
            <person name="Magnuson J.K."/>
            <person name="James T.Y."/>
            <person name="O'Malley M.A."/>
            <person name="Stajich J.E."/>
            <person name="Spatafora J.W."/>
            <person name="Visel A."/>
            <person name="Grigoriev I.V."/>
        </authorList>
    </citation>
    <scope>NUCLEOTIDE SEQUENCE [LARGE SCALE GENOMIC DNA]</scope>
    <source>
        <strain evidence="4 5">NRRL 1336</strain>
    </source>
</reference>
<dbReference type="EMBL" id="MCGE01000002">
    <property type="protein sequence ID" value="ORZ24211.1"/>
    <property type="molecule type" value="Genomic_DNA"/>
</dbReference>
<accession>A0A1X2IZT4</accession>
<feature type="domain" description="Up-regulated during septation protein 1" evidence="3">
    <location>
        <begin position="266"/>
        <end position="378"/>
    </location>
</feature>
<feature type="region of interest" description="Disordered" evidence="2">
    <location>
        <begin position="440"/>
        <end position="460"/>
    </location>
</feature>
<dbReference type="Pfam" id="PF15456">
    <property type="entry name" value="Uds1"/>
    <property type="match status" value="1"/>
</dbReference>
<protein>
    <submittedName>
        <fullName evidence="4">Up-regulated during septation-domain-containing protein</fullName>
    </submittedName>
</protein>
<feature type="compositionally biased region" description="Low complexity" evidence="2">
    <location>
        <begin position="41"/>
        <end position="77"/>
    </location>
</feature>
<comment type="caution">
    <text evidence="4">The sequence shown here is derived from an EMBL/GenBank/DDBJ whole genome shotgun (WGS) entry which is preliminary data.</text>
</comment>
<evidence type="ECO:0000256" key="2">
    <source>
        <dbReference type="SAM" id="MobiDB-lite"/>
    </source>
</evidence>
<keyword evidence="5" id="KW-1185">Reference proteome</keyword>
<dbReference type="OrthoDB" id="5569911at2759"/>
<sequence length="876" mass="98775">MNSIPILPRQSNDGDRPSGLKFTRNNYYGFQRDQDTTTEKSPGSSLLSGYSSTRYTDNKSNSSNYSNYSFSNSAGYSTSSSRPSMDTMERPILPAAKERPSYSISGSIGTGTGSGGHTATGTPDKKGPLPNIASPTLPTRSPQRARDSQTSTSQSYYASSSENVSSGYPSSRLYQPTINDTTSPIPTLSMDQNNNFSKGVPSTTSSSIVGYHDSPPSRPRLSEARFSLTAEVAKMWRSQSAPSDPSINNSSDKNRMMIESENLLNELLVSRAVLDSRDFKLLSFDDLDKISFEYEQTKQQVEHSTSKLALELKLRETARSLAYLNDSQNGPSSLQHQREIKALDQKVDDMAHQLQDLKSKEHGLHCQLLEHMAGVLSINIRQFDSNGKHEEMIANQHSKIQSLTSNKNEEMEDLRTKQQETQSTLSHILHQLNTMTEHYIDDEDDDDDSTDADSNKDDGDGAMMLLAKLETTLATQRSRTGQLEREMESVLEKHRLEAMAEKKIEIQLRATQERRDAAEAKCQELIQELELAKASKKSSMSELDRLKADVDNFSFNDNRTLGTQGQFSEMEVEVSKAHAEMASTKQRETAGKLELQHYRDEAFALRQEKNKWERMMKRQTVMQLMDEGAGAAASRTKQEQEYVAQLKEQKAYLDKTSREKESMMLERDQLAATCHDLEELIRGKTRLLDARDIHISELEAQVQELRRQSQQNRTGGGGAGNVDAVVLRELQDAFSQKELAWMEQSANMEANFEGILKEFDRLTGTAVEFESERMNYERKISQLEQRMAVLDGELVAFRVSNLGYEDGGGKDTPTTASLRKEFRRLVNDMKLENQRLLDREANETKRVEKQLKDLKHDVAMSNYEKVNKGVQTLFVK</sequence>
<feature type="coiled-coil region" evidence="1">
    <location>
        <begin position="819"/>
        <end position="857"/>
    </location>
</feature>
<feature type="coiled-coil region" evidence="1">
    <location>
        <begin position="466"/>
        <end position="549"/>
    </location>
</feature>
<proteinExistence type="predicted"/>
<keyword evidence="1" id="KW-0175">Coiled coil</keyword>
<gene>
    <name evidence="4" type="ORF">BCR42DRAFT_402455</name>
</gene>
<evidence type="ECO:0000313" key="4">
    <source>
        <dbReference type="EMBL" id="ORZ24211.1"/>
    </source>
</evidence>
<feature type="compositionally biased region" description="Polar residues" evidence="2">
    <location>
        <begin position="167"/>
        <end position="208"/>
    </location>
</feature>
<feature type="compositionally biased region" description="Low complexity" evidence="2">
    <location>
        <begin position="148"/>
        <end position="166"/>
    </location>
</feature>